<reference evidence="1 2" key="1">
    <citation type="submission" date="2015-11" db="EMBL/GenBank/DDBJ databases">
        <title>Expanding the genomic diversity of Burkholderia species for the development of highly accurate diagnostics.</title>
        <authorList>
            <person name="Sahl J."/>
            <person name="Keim P."/>
            <person name="Wagner D."/>
        </authorList>
    </citation>
    <scope>NUCLEOTIDE SEQUENCE [LARGE SCALE GENOMIC DNA]</scope>
    <source>
        <strain evidence="1 2">MSMB2058</strain>
    </source>
</reference>
<evidence type="ECO:0000313" key="2">
    <source>
        <dbReference type="Proteomes" id="UP000061665"/>
    </source>
</evidence>
<name>A0AB73FSD6_9BURK</name>
<protein>
    <recommendedName>
        <fullName evidence="3">Phage tail assembly protein</fullName>
    </recommendedName>
</protein>
<organism evidence="1 2">
    <name type="scientific">Burkholderia ubonensis</name>
    <dbReference type="NCBI Taxonomy" id="101571"/>
    <lineage>
        <taxon>Bacteria</taxon>
        <taxon>Pseudomonadati</taxon>
        <taxon>Pseudomonadota</taxon>
        <taxon>Betaproteobacteria</taxon>
        <taxon>Burkholderiales</taxon>
        <taxon>Burkholderiaceae</taxon>
        <taxon>Burkholderia</taxon>
        <taxon>Burkholderia cepacia complex</taxon>
    </lineage>
</organism>
<dbReference type="EMBL" id="LOZE01000121">
    <property type="protein sequence ID" value="KVM23306.1"/>
    <property type="molecule type" value="Genomic_DNA"/>
</dbReference>
<accession>A0AB73FSD6</accession>
<dbReference type="Pfam" id="PF10109">
    <property type="entry name" value="Phage_TAC_7"/>
    <property type="match status" value="1"/>
</dbReference>
<sequence>MDFVEYGDGYADITLSRPLMMGDAKVSVVRMREPEVRDNLAHEKAKGSEGEKEVTVFANLLELSPEQIGRMPLRDYRRLSAAYSGFLD</sequence>
<gene>
    <name evidence="1" type="ORF">WJ53_17660</name>
</gene>
<dbReference type="Proteomes" id="UP000061665">
    <property type="component" value="Unassembled WGS sequence"/>
</dbReference>
<comment type="caution">
    <text evidence="1">The sequence shown here is derived from an EMBL/GenBank/DDBJ whole genome shotgun (WGS) entry which is preliminary data.</text>
</comment>
<dbReference type="RefSeq" id="WP_059906242.1">
    <property type="nucleotide sequence ID" value="NZ_LOYI01000038.1"/>
</dbReference>
<dbReference type="InterPro" id="IPR019289">
    <property type="entry name" value="Phage_tail_E/E"/>
</dbReference>
<proteinExistence type="predicted"/>
<dbReference type="AlphaFoldDB" id="A0AB73FSD6"/>
<evidence type="ECO:0008006" key="3">
    <source>
        <dbReference type="Google" id="ProtNLM"/>
    </source>
</evidence>
<evidence type="ECO:0000313" key="1">
    <source>
        <dbReference type="EMBL" id="KVM23306.1"/>
    </source>
</evidence>